<dbReference type="EMBL" id="VBRC01000001">
    <property type="protein sequence ID" value="TLK32165.1"/>
    <property type="molecule type" value="Genomic_DNA"/>
</dbReference>
<evidence type="ECO:0000313" key="3">
    <source>
        <dbReference type="EMBL" id="TLK32165.1"/>
    </source>
</evidence>
<keyword evidence="1" id="KW-0732">Signal</keyword>
<dbReference type="InterPro" id="IPR006059">
    <property type="entry name" value="SBP"/>
</dbReference>
<dbReference type="AlphaFoldDB" id="A0AAJ5F7G2"/>
<comment type="caution">
    <text evidence="3">The sequence shown here is derived from an EMBL/GenBank/DDBJ whole genome shotgun (WGS) entry which is preliminary data.</text>
</comment>
<feature type="chain" id="PRO_5042548885" evidence="1">
    <location>
        <begin position="21"/>
        <end position="423"/>
    </location>
</feature>
<dbReference type="RefSeq" id="WP_129117163.1">
    <property type="nucleotide sequence ID" value="NZ_BSUI01000012.1"/>
</dbReference>
<gene>
    <name evidence="3" type="ORF">FCS05_01535</name>
    <name evidence="2" type="ORF">HNQ10_000278</name>
</gene>
<name>A0AAJ5F7G2_9DEIO</name>
<dbReference type="Proteomes" id="UP000536909">
    <property type="component" value="Unassembled WGS sequence"/>
</dbReference>
<proteinExistence type="predicted"/>
<reference evidence="2 5" key="2">
    <citation type="submission" date="2020-08" db="EMBL/GenBank/DDBJ databases">
        <title>Genomic Encyclopedia of Type Strains, Phase IV (KMG-IV): sequencing the most valuable type-strain genomes for metagenomic binning, comparative biology and taxonomic classification.</title>
        <authorList>
            <person name="Goeker M."/>
        </authorList>
    </citation>
    <scope>NUCLEOTIDE SEQUENCE [LARGE SCALE GENOMIC DNA]</scope>
    <source>
        <strain evidence="2 5">DSM 105434</strain>
    </source>
</reference>
<dbReference type="Proteomes" id="UP000308000">
    <property type="component" value="Unassembled WGS sequence"/>
</dbReference>
<accession>A0AAJ5F7G2</accession>
<dbReference type="Gene3D" id="3.40.190.10">
    <property type="entry name" value="Periplasmic binding protein-like II"/>
    <property type="match status" value="1"/>
</dbReference>
<evidence type="ECO:0000313" key="5">
    <source>
        <dbReference type="Proteomes" id="UP000536909"/>
    </source>
</evidence>
<evidence type="ECO:0000256" key="1">
    <source>
        <dbReference type="SAM" id="SignalP"/>
    </source>
</evidence>
<sequence>MKARTLLILSALALGTSAYAQQKVRFVSLAWQTQAVAAVKAIVAEWNAKNPGMPVEYQQVDWGSIQDYLTTSFQSKNTPDLVHYESGPIMDFGKQGFLTDLRPYIPAEMKQDIAPGAWQTVTDSAGHIWGVPFLWESQIILYNKDLFAKAGIRPPTTQKPWTWSDMQAAAKKLTQDTNGDGKPEVYGAAFGLKSASNRILNMSLGFGGDYFTTQNGKSVLQVGNAEKQLLNILMDMMYVSKTASTDGIGLSGPELLPGFYAGKYAMLPGIGVWARQQIVESGPKDFHWGVLPPLKATSQAQGSTTQTLSIPAAAQNKAGAAKFMAFFLNRTNMGRLAAGDWLFPTRQSSLRGAPFMTDQYGWRTATESAKYLTMAPWQKVNGFSEVRSKVMNPLLQQLFANRITVDEFAKRLTEEGNAILQRY</sequence>
<dbReference type="InterPro" id="IPR050490">
    <property type="entry name" value="Bact_solute-bd_prot1"/>
</dbReference>
<evidence type="ECO:0000313" key="4">
    <source>
        <dbReference type="Proteomes" id="UP000308000"/>
    </source>
</evidence>
<dbReference type="SUPFAM" id="SSF53850">
    <property type="entry name" value="Periplasmic binding protein-like II"/>
    <property type="match status" value="1"/>
</dbReference>
<feature type="signal peptide" evidence="1">
    <location>
        <begin position="1"/>
        <end position="20"/>
    </location>
</feature>
<reference evidence="3 4" key="1">
    <citation type="submission" date="2019-04" db="EMBL/GenBank/DDBJ databases">
        <title>Deinococcus metalilatus MA1002 mutant No.5.</title>
        <authorList>
            <person name="Park W."/>
            <person name="Park C."/>
        </authorList>
    </citation>
    <scope>NUCLEOTIDE SEQUENCE [LARGE SCALE GENOMIC DNA]</scope>
    <source>
        <strain evidence="3 4">MA1002-m5</strain>
    </source>
</reference>
<keyword evidence="5" id="KW-1185">Reference proteome</keyword>
<dbReference type="Pfam" id="PF01547">
    <property type="entry name" value="SBP_bac_1"/>
    <property type="match status" value="1"/>
</dbReference>
<dbReference type="PANTHER" id="PTHR43649:SF30">
    <property type="entry name" value="ABC TRANSPORTER SUBSTRATE-BINDING PROTEIN"/>
    <property type="match status" value="1"/>
</dbReference>
<protein>
    <submittedName>
        <fullName evidence="2">ABC-type glycerol-3-phosphate transport system substrate-binding protein</fullName>
    </submittedName>
    <submittedName>
        <fullName evidence="3">Extracellular solute-binding protein</fullName>
    </submittedName>
</protein>
<organism evidence="3 4">
    <name type="scientific">Deinococcus metallilatus</name>
    <dbReference type="NCBI Taxonomy" id="1211322"/>
    <lineage>
        <taxon>Bacteria</taxon>
        <taxon>Thermotogati</taxon>
        <taxon>Deinococcota</taxon>
        <taxon>Deinococci</taxon>
        <taxon>Deinococcales</taxon>
        <taxon>Deinococcaceae</taxon>
        <taxon>Deinococcus</taxon>
    </lineage>
</organism>
<evidence type="ECO:0000313" key="2">
    <source>
        <dbReference type="EMBL" id="MBB5293465.1"/>
    </source>
</evidence>
<dbReference type="EMBL" id="JACHFV010000001">
    <property type="protein sequence ID" value="MBB5293465.1"/>
    <property type="molecule type" value="Genomic_DNA"/>
</dbReference>
<dbReference type="PANTHER" id="PTHR43649">
    <property type="entry name" value="ARABINOSE-BINDING PROTEIN-RELATED"/>
    <property type="match status" value="1"/>
</dbReference>